<dbReference type="AlphaFoldDB" id="A0A4P7N4X4"/>
<sequence length="249" mass="27274">MSPATRREFLQAVHKGLHDVPYVVIGGSALAEYGSSRETGDVDVLVGSGCSKRSAESLLIKRTEGRLVRIGHGKIIFRASDGNIYPLDLSEDHEVDLEFEQARDTASLKNSPGYKLANFVFLLNSKAHAGRRDIDRAELSWVYTNEFWNQFVEGNPRARQLFTAAGLWTDETVFVTGRTISARSSLSSFASPWTQPGTPARQDSNLSQAGWGSGQGSRAGSMAIPNTNGVTGALDLVLHMDLLTLRWYL</sequence>
<evidence type="ECO:0000313" key="2">
    <source>
        <dbReference type="EMBL" id="QBZ55020.1"/>
    </source>
</evidence>
<dbReference type="EMBL" id="CP034204">
    <property type="protein sequence ID" value="QBZ55020.1"/>
    <property type="molecule type" value="Genomic_DNA"/>
</dbReference>
<proteinExistence type="predicted"/>
<protein>
    <submittedName>
        <fullName evidence="2">Uncharacterized protein</fullName>
    </submittedName>
</protein>
<reference evidence="2 3" key="1">
    <citation type="journal article" date="2019" name="Mol. Biol. Evol.">
        <title>Blast fungal genomes show frequent chromosomal changes, gene gains and losses, and effector gene turnover.</title>
        <authorList>
            <person name="Gomez Luciano L.B."/>
            <person name="Jason Tsai I."/>
            <person name="Chuma I."/>
            <person name="Tosa Y."/>
            <person name="Chen Y.H."/>
            <person name="Li J.Y."/>
            <person name="Li M.Y."/>
            <person name="Jade Lu M.Y."/>
            <person name="Nakayashiki H."/>
            <person name="Li W.H."/>
        </authorList>
    </citation>
    <scope>NUCLEOTIDE SEQUENCE [LARGE SCALE GENOMIC DNA]</scope>
    <source>
        <strain evidence="2">MZ5-1-6</strain>
    </source>
</reference>
<accession>A0A4P7N4X4</accession>
<dbReference type="Proteomes" id="UP000294847">
    <property type="component" value="Chromosome 1"/>
</dbReference>
<organism evidence="2 3">
    <name type="scientific">Pyricularia oryzae</name>
    <name type="common">Rice blast fungus</name>
    <name type="synonym">Magnaporthe oryzae</name>
    <dbReference type="NCBI Taxonomy" id="318829"/>
    <lineage>
        <taxon>Eukaryota</taxon>
        <taxon>Fungi</taxon>
        <taxon>Dikarya</taxon>
        <taxon>Ascomycota</taxon>
        <taxon>Pezizomycotina</taxon>
        <taxon>Sordariomycetes</taxon>
        <taxon>Sordariomycetidae</taxon>
        <taxon>Magnaporthales</taxon>
        <taxon>Pyriculariaceae</taxon>
        <taxon>Pyricularia</taxon>
    </lineage>
</organism>
<evidence type="ECO:0000256" key="1">
    <source>
        <dbReference type="SAM" id="MobiDB-lite"/>
    </source>
</evidence>
<dbReference type="SUPFAM" id="SSF81301">
    <property type="entry name" value="Nucleotidyltransferase"/>
    <property type="match status" value="1"/>
</dbReference>
<name>A0A4P7N4X4_PYROR</name>
<evidence type="ECO:0000313" key="3">
    <source>
        <dbReference type="Proteomes" id="UP000294847"/>
    </source>
</evidence>
<dbReference type="Gene3D" id="3.30.460.40">
    <property type="match status" value="1"/>
</dbReference>
<feature type="compositionally biased region" description="Polar residues" evidence="1">
    <location>
        <begin position="192"/>
        <end position="210"/>
    </location>
</feature>
<gene>
    <name evidence="2" type="ORF">PoMZ_10736</name>
</gene>
<dbReference type="InterPro" id="IPR043519">
    <property type="entry name" value="NT_sf"/>
</dbReference>
<feature type="region of interest" description="Disordered" evidence="1">
    <location>
        <begin position="188"/>
        <end position="224"/>
    </location>
</feature>